<accession>A0A834K7G6</accession>
<keyword evidence="2" id="KW-1185">Reference proteome</keyword>
<dbReference type="EMBL" id="JACSDZ010000007">
    <property type="protein sequence ID" value="KAF7399734.1"/>
    <property type="molecule type" value="Genomic_DNA"/>
</dbReference>
<reference evidence="1" key="1">
    <citation type="journal article" date="2020" name="G3 (Bethesda)">
        <title>High-Quality Assemblies for Three Invasive Social Wasps from the &lt;i&gt;Vespula&lt;/i&gt; Genus.</title>
        <authorList>
            <person name="Harrop T.W.R."/>
            <person name="Guhlin J."/>
            <person name="McLaughlin G.M."/>
            <person name="Permina E."/>
            <person name="Stockwell P."/>
            <person name="Gilligan J."/>
            <person name="Le Lec M.F."/>
            <person name="Gruber M.A.M."/>
            <person name="Quinn O."/>
            <person name="Lovegrove M."/>
            <person name="Duncan E.J."/>
            <person name="Remnant E.J."/>
            <person name="Van Eeckhoven J."/>
            <person name="Graham B."/>
            <person name="Knapp R.A."/>
            <person name="Langford K.W."/>
            <person name="Kronenberg Z."/>
            <person name="Press M.O."/>
            <person name="Eacker S.M."/>
            <person name="Wilson-Rankin E.E."/>
            <person name="Purcell J."/>
            <person name="Lester P.J."/>
            <person name="Dearden P.K."/>
        </authorList>
    </citation>
    <scope>NUCLEOTIDE SEQUENCE</scope>
    <source>
        <strain evidence="1">Linc-1</strain>
    </source>
</reference>
<evidence type="ECO:0000313" key="2">
    <source>
        <dbReference type="Proteomes" id="UP000617340"/>
    </source>
</evidence>
<organism evidence="1 2">
    <name type="scientific">Vespula germanica</name>
    <name type="common">German yellow jacket</name>
    <name type="synonym">Paravespula germanica</name>
    <dbReference type="NCBI Taxonomy" id="30212"/>
    <lineage>
        <taxon>Eukaryota</taxon>
        <taxon>Metazoa</taxon>
        <taxon>Ecdysozoa</taxon>
        <taxon>Arthropoda</taxon>
        <taxon>Hexapoda</taxon>
        <taxon>Insecta</taxon>
        <taxon>Pterygota</taxon>
        <taxon>Neoptera</taxon>
        <taxon>Endopterygota</taxon>
        <taxon>Hymenoptera</taxon>
        <taxon>Apocrita</taxon>
        <taxon>Aculeata</taxon>
        <taxon>Vespoidea</taxon>
        <taxon>Vespidae</taxon>
        <taxon>Vespinae</taxon>
        <taxon>Vespula</taxon>
    </lineage>
</organism>
<protein>
    <submittedName>
        <fullName evidence="1">Uncharacterized protein</fullName>
    </submittedName>
</protein>
<dbReference type="AlphaFoldDB" id="A0A834K7G6"/>
<name>A0A834K7G6_VESGE</name>
<sequence length="150" mass="17392">MIELTADKFQAIFHDAIPVRYIRLEKSAETMLTSHKPRWRYHWAKEDKSSMILFYSETICYGLLRCSQCVASVERFDRRSKCYTFRAIGSPRLDTGSQWWWNATGGMISSSAVEGGRNDEESLFVCRAHHDENTILHAAPLPNKSSEYHR</sequence>
<evidence type="ECO:0000313" key="1">
    <source>
        <dbReference type="EMBL" id="KAF7399734.1"/>
    </source>
</evidence>
<dbReference type="Proteomes" id="UP000617340">
    <property type="component" value="Unassembled WGS sequence"/>
</dbReference>
<proteinExistence type="predicted"/>
<comment type="caution">
    <text evidence="1">The sequence shown here is derived from an EMBL/GenBank/DDBJ whole genome shotgun (WGS) entry which is preliminary data.</text>
</comment>
<gene>
    <name evidence="1" type="ORF">HZH68_008326</name>
</gene>